<dbReference type="GO" id="GO:0005840">
    <property type="term" value="C:ribosome"/>
    <property type="evidence" value="ECO:0007669"/>
    <property type="project" value="UniProtKB-KW"/>
</dbReference>
<dbReference type="Gene3D" id="1.10.287.310">
    <property type="match status" value="1"/>
</dbReference>
<dbReference type="SUPFAM" id="SSF46561">
    <property type="entry name" value="Ribosomal protein L29 (L29p)"/>
    <property type="match status" value="1"/>
</dbReference>
<organism evidence="7 8">
    <name type="scientific">Psychroflexus maritimus</name>
    <dbReference type="NCBI Taxonomy" id="2714865"/>
    <lineage>
        <taxon>Bacteria</taxon>
        <taxon>Pseudomonadati</taxon>
        <taxon>Bacteroidota</taxon>
        <taxon>Flavobacteriia</taxon>
        <taxon>Flavobacteriales</taxon>
        <taxon>Flavobacteriaceae</taxon>
        <taxon>Psychroflexus</taxon>
    </lineage>
</organism>
<dbReference type="HAMAP" id="MF_00374">
    <property type="entry name" value="Ribosomal_uL29"/>
    <property type="match status" value="1"/>
</dbReference>
<keyword evidence="2 5" id="KW-0689">Ribosomal protein</keyword>
<comment type="similarity">
    <text evidence="1 5">Belongs to the universal ribosomal protein uL29 family.</text>
</comment>
<dbReference type="NCBIfam" id="TIGR00012">
    <property type="entry name" value="L29"/>
    <property type="match status" value="1"/>
</dbReference>
<comment type="caution">
    <text evidence="7">The sequence shown here is derived from an EMBL/GenBank/DDBJ whole genome shotgun (WGS) entry which is preliminary data.</text>
</comment>
<evidence type="ECO:0000256" key="3">
    <source>
        <dbReference type="ARBA" id="ARBA00023274"/>
    </source>
</evidence>
<dbReference type="InterPro" id="IPR018254">
    <property type="entry name" value="Ribosomal_uL29_CS"/>
</dbReference>
<proteinExistence type="inferred from homology"/>
<keyword evidence="6" id="KW-0175">Coiled coil</keyword>
<dbReference type="Proteomes" id="UP000643701">
    <property type="component" value="Unassembled WGS sequence"/>
</dbReference>
<reference evidence="7" key="1">
    <citation type="submission" date="2020-03" db="EMBL/GenBank/DDBJ databases">
        <title>Psychroflexus Maritimus sp. nov., isolate from marine sediment.</title>
        <authorList>
            <person name="Zhong Y.-L."/>
        </authorList>
    </citation>
    <scope>NUCLEOTIDE SEQUENCE</scope>
    <source>
        <strain evidence="7">C1</strain>
    </source>
</reference>
<evidence type="ECO:0000256" key="2">
    <source>
        <dbReference type="ARBA" id="ARBA00022980"/>
    </source>
</evidence>
<name>A0A967ADN6_9FLAO</name>
<gene>
    <name evidence="5 7" type="primary">rpmC</name>
    <name evidence="7" type="ORF">G7034_08775</name>
</gene>
<dbReference type="GO" id="GO:0006412">
    <property type="term" value="P:translation"/>
    <property type="evidence" value="ECO:0007669"/>
    <property type="project" value="UniProtKB-UniRule"/>
</dbReference>
<dbReference type="GO" id="GO:1990904">
    <property type="term" value="C:ribonucleoprotein complex"/>
    <property type="evidence" value="ECO:0007669"/>
    <property type="project" value="UniProtKB-KW"/>
</dbReference>
<dbReference type="EMBL" id="JAANAS010000061">
    <property type="protein sequence ID" value="NGZ90347.1"/>
    <property type="molecule type" value="Genomic_DNA"/>
</dbReference>
<evidence type="ECO:0000313" key="8">
    <source>
        <dbReference type="Proteomes" id="UP000643701"/>
    </source>
</evidence>
<dbReference type="AlphaFoldDB" id="A0A967ADN6"/>
<accession>A0A967ADN6</accession>
<dbReference type="InterPro" id="IPR036049">
    <property type="entry name" value="Ribosomal_uL29_sf"/>
</dbReference>
<dbReference type="PROSITE" id="PS00579">
    <property type="entry name" value="RIBOSOMAL_L29"/>
    <property type="match status" value="1"/>
</dbReference>
<dbReference type="InterPro" id="IPR001854">
    <property type="entry name" value="Ribosomal_uL29"/>
</dbReference>
<evidence type="ECO:0000256" key="6">
    <source>
        <dbReference type="SAM" id="Coils"/>
    </source>
</evidence>
<protein>
    <recommendedName>
        <fullName evidence="4 5">Large ribosomal subunit protein uL29</fullName>
    </recommendedName>
</protein>
<keyword evidence="8" id="KW-1185">Reference proteome</keyword>
<dbReference type="Pfam" id="PF00831">
    <property type="entry name" value="Ribosomal_L29"/>
    <property type="match status" value="1"/>
</dbReference>
<evidence type="ECO:0000256" key="1">
    <source>
        <dbReference type="ARBA" id="ARBA00009254"/>
    </source>
</evidence>
<dbReference type="CDD" id="cd00427">
    <property type="entry name" value="Ribosomal_L29_HIP"/>
    <property type="match status" value="1"/>
</dbReference>
<feature type="coiled-coil region" evidence="6">
    <location>
        <begin position="4"/>
        <end position="31"/>
    </location>
</feature>
<evidence type="ECO:0000256" key="5">
    <source>
        <dbReference type="HAMAP-Rule" id="MF_00374"/>
    </source>
</evidence>
<evidence type="ECO:0000313" key="7">
    <source>
        <dbReference type="EMBL" id="NGZ90347.1"/>
    </source>
</evidence>
<evidence type="ECO:0000256" key="4">
    <source>
        <dbReference type="ARBA" id="ARBA00035204"/>
    </source>
</evidence>
<dbReference type="RefSeq" id="WP_166400593.1">
    <property type="nucleotide sequence ID" value="NZ_JAANAS010000061.1"/>
</dbReference>
<dbReference type="GO" id="GO:0003735">
    <property type="term" value="F:structural constituent of ribosome"/>
    <property type="evidence" value="ECO:0007669"/>
    <property type="project" value="InterPro"/>
</dbReference>
<sequence length="63" mass="7288">MKQSEIKELSVADLREELDKTRQELSNLKMTHAISPLENPMQIRVARKAIARLATEITKRELD</sequence>
<keyword evidence="3 5" id="KW-0687">Ribonucleoprotein</keyword>